<dbReference type="InterPro" id="IPR000717">
    <property type="entry name" value="PCI_dom"/>
</dbReference>
<feature type="region of interest" description="Disordered" evidence="3">
    <location>
        <begin position="1434"/>
        <end position="1491"/>
    </location>
</feature>
<feature type="region of interest" description="Disordered" evidence="3">
    <location>
        <begin position="956"/>
        <end position="1008"/>
    </location>
</feature>
<dbReference type="GO" id="GO:0006511">
    <property type="term" value="P:ubiquitin-dependent protein catabolic process"/>
    <property type="evidence" value="ECO:0007669"/>
    <property type="project" value="TreeGrafter"/>
</dbReference>
<feature type="region of interest" description="Disordered" evidence="3">
    <location>
        <begin position="1335"/>
        <end position="1419"/>
    </location>
</feature>
<feature type="region of interest" description="Disordered" evidence="3">
    <location>
        <begin position="1518"/>
        <end position="1540"/>
    </location>
</feature>
<evidence type="ECO:0000313" key="6">
    <source>
        <dbReference type="Proteomes" id="UP000717515"/>
    </source>
</evidence>
<name>A0A9P8CVN6_MORAP</name>
<feature type="compositionally biased region" description="Low complexity" evidence="3">
    <location>
        <begin position="1047"/>
        <end position="1082"/>
    </location>
</feature>
<gene>
    <name evidence="5" type="ORF">KVV02_005387</name>
</gene>
<dbReference type="PROSITE" id="PS50250">
    <property type="entry name" value="PCI"/>
    <property type="match status" value="1"/>
</dbReference>
<feature type="compositionally biased region" description="Acidic residues" evidence="3">
    <location>
        <begin position="1458"/>
        <end position="1470"/>
    </location>
</feature>
<feature type="region of interest" description="Disordered" evidence="3">
    <location>
        <begin position="1237"/>
        <end position="1317"/>
    </location>
</feature>
<dbReference type="InterPro" id="IPR013586">
    <property type="entry name" value="PSMD3_C"/>
</dbReference>
<feature type="compositionally biased region" description="Low complexity" evidence="3">
    <location>
        <begin position="777"/>
        <end position="799"/>
    </location>
</feature>
<reference evidence="5" key="1">
    <citation type="submission" date="2021-07" db="EMBL/GenBank/DDBJ databases">
        <title>Draft genome of Mortierella alpina, strain LL118, isolated from an aspen leaf litter sample.</title>
        <authorList>
            <person name="Yang S."/>
            <person name="Vinatzer B.A."/>
        </authorList>
    </citation>
    <scope>NUCLEOTIDE SEQUENCE</scope>
    <source>
        <strain evidence="5">LL118</strain>
    </source>
</reference>
<feature type="region of interest" description="Disordered" evidence="3">
    <location>
        <begin position="917"/>
        <end position="940"/>
    </location>
</feature>
<feature type="compositionally biased region" description="Polar residues" evidence="3">
    <location>
        <begin position="990"/>
        <end position="1007"/>
    </location>
</feature>
<feature type="compositionally biased region" description="Polar residues" evidence="3">
    <location>
        <begin position="1358"/>
        <end position="1367"/>
    </location>
</feature>
<feature type="region of interest" description="Disordered" evidence="3">
    <location>
        <begin position="1172"/>
        <end position="1193"/>
    </location>
</feature>
<dbReference type="InterPro" id="IPR036390">
    <property type="entry name" value="WH_DNA-bd_sf"/>
</dbReference>
<dbReference type="GO" id="GO:0072686">
    <property type="term" value="C:mitotic spindle"/>
    <property type="evidence" value="ECO:0007669"/>
    <property type="project" value="InterPro"/>
</dbReference>
<dbReference type="PANTHER" id="PTHR10758:SF2">
    <property type="entry name" value="26S PROTEASOME NON-ATPASE REGULATORY SUBUNIT 3"/>
    <property type="match status" value="1"/>
</dbReference>
<accession>A0A9P8CVN6</accession>
<dbReference type="GO" id="GO:0042729">
    <property type="term" value="C:DASH complex"/>
    <property type="evidence" value="ECO:0007669"/>
    <property type="project" value="InterPro"/>
</dbReference>
<comment type="caution">
    <text evidence="5">The sequence shown here is derived from an EMBL/GenBank/DDBJ whole genome shotgun (WGS) entry which is preliminary data.</text>
</comment>
<feature type="compositionally biased region" description="Polar residues" evidence="3">
    <location>
        <begin position="628"/>
        <end position="647"/>
    </location>
</feature>
<keyword evidence="2" id="KW-0647">Proteasome</keyword>
<feature type="region of interest" description="Disordered" evidence="3">
    <location>
        <begin position="602"/>
        <end position="807"/>
    </location>
</feature>
<feature type="region of interest" description="Disordered" evidence="3">
    <location>
        <begin position="1044"/>
        <end position="1082"/>
    </location>
</feature>
<evidence type="ECO:0000256" key="3">
    <source>
        <dbReference type="SAM" id="MobiDB-lite"/>
    </source>
</evidence>
<comment type="similarity">
    <text evidence="1">Belongs to the proteasome subunit S3 family.</text>
</comment>
<dbReference type="Pfam" id="PF01399">
    <property type="entry name" value="PCI"/>
    <property type="match status" value="1"/>
</dbReference>
<dbReference type="PANTHER" id="PTHR10758">
    <property type="entry name" value="26S PROTEASOME NON-ATPASE REGULATORY SUBUNIT 3/COP9 SIGNALOSOME COMPLEX SUBUNIT 3"/>
    <property type="match status" value="1"/>
</dbReference>
<feature type="compositionally biased region" description="Basic and acidic residues" evidence="3">
    <location>
        <begin position="13"/>
        <end position="27"/>
    </location>
</feature>
<feature type="compositionally biased region" description="Polar residues" evidence="3">
    <location>
        <begin position="1263"/>
        <end position="1296"/>
    </location>
</feature>
<feature type="compositionally biased region" description="Gly residues" evidence="3">
    <location>
        <begin position="1526"/>
        <end position="1540"/>
    </location>
</feature>
<dbReference type="GO" id="GO:0008541">
    <property type="term" value="C:proteasome regulatory particle, lid subcomplex"/>
    <property type="evidence" value="ECO:0007669"/>
    <property type="project" value="TreeGrafter"/>
</dbReference>
<evidence type="ECO:0000259" key="4">
    <source>
        <dbReference type="PROSITE" id="PS50250"/>
    </source>
</evidence>
<dbReference type="Pfam" id="PF08655">
    <property type="entry name" value="DASH_Ask1"/>
    <property type="match status" value="1"/>
</dbReference>
<dbReference type="InterPro" id="IPR013964">
    <property type="entry name" value="DASH_Ask1"/>
</dbReference>
<dbReference type="Pfam" id="PF25573">
    <property type="entry name" value="TPR_PSMD3_N"/>
    <property type="match status" value="1"/>
</dbReference>
<dbReference type="SUPFAM" id="SSF46785">
    <property type="entry name" value="Winged helix' DNA-binding domain"/>
    <property type="match status" value="1"/>
</dbReference>
<dbReference type="SMART" id="SM00088">
    <property type="entry name" value="PINT"/>
    <property type="match status" value="1"/>
</dbReference>
<evidence type="ECO:0000256" key="2">
    <source>
        <dbReference type="ARBA" id="ARBA00022942"/>
    </source>
</evidence>
<dbReference type="InterPro" id="IPR050756">
    <property type="entry name" value="CSN3"/>
</dbReference>
<feature type="domain" description="PCI" evidence="4">
    <location>
        <begin position="268"/>
        <end position="448"/>
    </location>
</feature>
<feature type="compositionally biased region" description="Polar residues" evidence="3">
    <location>
        <begin position="730"/>
        <end position="744"/>
    </location>
</feature>
<proteinExistence type="inferred from homology"/>
<dbReference type="GO" id="GO:0008608">
    <property type="term" value="P:attachment of spindle microtubules to kinetochore"/>
    <property type="evidence" value="ECO:0007669"/>
    <property type="project" value="InterPro"/>
</dbReference>
<feature type="compositionally biased region" description="Low complexity" evidence="3">
    <location>
        <begin position="1434"/>
        <end position="1444"/>
    </location>
</feature>
<feature type="compositionally biased region" description="Polar residues" evidence="3">
    <location>
        <begin position="661"/>
        <end position="694"/>
    </location>
</feature>
<dbReference type="Proteomes" id="UP000717515">
    <property type="component" value="Unassembled WGS sequence"/>
</dbReference>
<dbReference type="GO" id="GO:0042176">
    <property type="term" value="P:regulation of protein catabolic process"/>
    <property type="evidence" value="ECO:0007669"/>
    <property type="project" value="InterPro"/>
</dbReference>
<dbReference type="InterPro" id="IPR057985">
    <property type="entry name" value="TPR_PSMD3_N"/>
</dbReference>
<feature type="compositionally biased region" description="Polar residues" evidence="3">
    <location>
        <begin position="1340"/>
        <end position="1351"/>
    </location>
</feature>
<feature type="compositionally biased region" description="Low complexity" evidence="3">
    <location>
        <begin position="1247"/>
        <end position="1260"/>
    </location>
</feature>
<dbReference type="EMBL" id="JAIFTL010000221">
    <property type="protein sequence ID" value="KAG9321202.1"/>
    <property type="molecule type" value="Genomic_DNA"/>
</dbReference>
<dbReference type="GO" id="GO:0030234">
    <property type="term" value="F:enzyme regulator activity"/>
    <property type="evidence" value="ECO:0007669"/>
    <property type="project" value="InterPro"/>
</dbReference>
<dbReference type="SMART" id="SM00753">
    <property type="entry name" value="PAM"/>
    <property type="match status" value="1"/>
</dbReference>
<feature type="region of interest" description="Disordered" evidence="3">
    <location>
        <begin position="1"/>
        <end position="38"/>
    </location>
</feature>
<organism evidence="5 6">
    <name type="scientific">Mortierella alpina</name>
    <name type="common">Oleaginous fungus</name>
    <name type="synonym">Mortierella renispora</name>
    <dbReference type="NCBI Taxonomy" id="64518"/>
    <lineage>
        <taxon>Eukaryota</taxon>
        <taxon>Fungi</taxon>
        <taxon>Fungi incertae sedis</taxon>
        <taxon>Mucoromycota</taxon>
        <taxon>Mortierellomycotina</taxon>
        <taxon>Mortierellomycetes</taxon>
        <taxon>Mortierellales</taxon>
        <taxon>Mortierellaceae</taxon>
        <taxon>Mortierella</taxon>
    </lineage>
</organism>
<dbReference type="Pfam" id="PF08375">
    <property type="entry name" value="Rpn3_C"/>
    <property type="match status" value="1"/>
</dbReference>
<evidence type="ECO:0000313" key="5">
    <source>
        <dbReference type="EMBL" id="KAG9321202.1"/>
    </source>
</evidence>
<evidence type="ECO:0000256" key="1">
    <source>
        <dbReference type="ARBA" id="ARBA00007912"/>
    </source>
</evidence>
<protein>
    <recommendedName>
        <fullName evidence="4">PCI domain-containing protein</fullName>
    </recommendedName>
</protein>
<sequence length="1540" mass="166468">MSEAPRRSTRLNKNQEDDSKAKAKPVDQDVEMEDTDAKTETAAETKVLGVKELEALAIADIKQHFVLFTKSAKTHEARFAIRALRSVSSLRKRLTSAVLARTIISSYGKDDESRSRLLGYLGSEALGSVTAEDETVASKVETPEVDVYLHLLVMIYLLDQGQLEKGIELSNVTVKMVQDLNRRSLDQLAAKVYFYYARFYELSGRLAEIRPTLLNAQRTATLRRDDDTQSTLINLLLRNYFHYNLYDQADKLVSKTTFPENATNNQLARYMYYLGRIKAIQLEYTESHQSLLQAVRKAPQNNVTAGFQQEANKLLIIVQLLMGEIPERSLFRQPVLRKALVPYFQITQAVRVGDLNKFQETLAAHAATFNADKNYTLILRLRHNVIKTGIRMISLSYSRISLRDVCLKLHLDSEEDAEYIVAKSIRDGVIDATIDHEKGYMRSKENVDIYSTNEPQHAFHQRIGFCLKLHNDSVKAMRFPLKAVNQDAAEVEAARDQERTLVQEIAEADEDMDEDHGDLNAHPAPPTAMSSSAMSTEDVLDEIERLDQSITRTLLEIDQSFSNCQIIVSSKILPQIDRYAESSAEVWKNARVWLNFFEAANAPTPPAPGRRTQAVRNAVSKQRAAGAFNSSVSANEPSAGADSTTPEYSFRRQSRQDGIADNSTNRPRIDSINLSSARLSPNFMANSPGDSMPSTPAPLHSSRNAHSRHHEDMMPPAPIRWSHEGERNNESSALNQSAGTTTPIRSRYQYNRDALERASTTPTITLRDRPMSLSHYTQAASAAKSPAKTSQSRYRSQQTSERERGSVDGGFLQLDVEENHQDVITPPSTLHFSIPESKLAGTPRSVVAKSLVDKIRMKDGLVIPQPIFVNDDEDEDVATLEQYTGLKEAAAGGTSVEDIVRIGGSKKRSRDGDLLDVDIDSERDGGRSRSWASLTDQQRNRERLLKSPRKMASVQDFFDASPPAPPAPPNLSALAPSQDATQDEREGEDGSQSPSRQLMSQIQSQAESFEDDPLLAALATPPEVRKTIREHKARFSVVQRPVSAPTALSASVARSPSAVSTSISTAPVSTTPTTTAANHSSAEQIHNSVLSSMAMNARGRTSSSTSGSTSHHVALLTTTPVGTTAVDTPALRTARSEIDSIFKESFSSGFATSSSNRRQTMATPVDLTRAPQNNSLLYSNRGTGGNNRNSVGSGAGNSIGAGFSSLLTPKPFGAATRTGAAGSALSSRLSLLGTSAFRKPLHPTSPSPASRAAASAIAAATQDALSQKSGVSKSDPQQSMAPTFQSNRSNGLTRLTQPAGMGRFSVGGGHGSAAAGGRASAAPIVSTANFLAQAQDAQQTTLHRNSVNRASQEGPGSDVSSRGSHTPFSMREPPPAPRLGYHSDTMMTQSSLGLNHDGFGGYDSEDRTRTTMASGGESGNALISTQERSLAAVAAASTSNATRNAGRRMEDEGGYGGDESDDDDDDDEDVTGSIMKSPCPPGRTGSMPFLGSRTDLKSVAQAAATTRPTGGRAIILGGSAASTSAGGSGSVGGLTGLFKR</sequence>